<accession>A0A0E9RSW0</accession>
<keyword evidence="1" id="KW-0472">Membrane</keyword>
<keyword evidence="1" id="KW-1133">Transmembrane helix</keyword>
<reference evidence="2" key="1">
    <citation type="submission" date="2014-11" db="EMBL/GenBank/DDBJ databases">
        <authorList>
            <person name="Amaro Gonzalez C."/>
        </authorList>
    </citation>
    <scope>NUCLEOTIDE SEQUENCE</scope>
</reference>
<evidence type="ECO:0000313" key="2">
    <source>
        <dbReference type="EMBL" id="JAH31932.1"/>
    </source>
</evidence>
<sequence>MWKSPVVCEILSLSYLSYTCICNFLWPKNN</sequence>
<name>A0A0E9RSW0_ANGAN</name>
<dbReference type="EMBL" id="GBXM01061057">
    <property type="protein sequence ID" value="JAH47520.1"/>
    <property type="molecule type" value="Transcribed_RNA"/>
</dbReference>
<dbReference type="EMBL" id="GBXM01076645">
    <property type="protein sequence ID" value="JAH31932.1"/>
    <property type="molecule type" value="Transcribed_RNA"/>
</dbReference>
<dbReference type="AlphaFoldDB" id="A0A0E9RSW0"/>
<evidence type="ECO:0000256" key="1">
    <source>
        <dbReference type="SAM" id="Phobius"/>
    </source>
</evidence>
<keyword evidence="1" id="KW-0812">Transmembrane</keyword>
<proteinExistence type="predicted"/>
<protein>
    <submittedName>
        <fullName evidence="2">Uncharacterized protein</fullName>
    </submittedName>
</protein>
<organism evidence="2">
    <name type="scientific">Anguilla anguilla</name>
    <name type="common">European freshwater eel</name>
    <name type="synonym">Muraena anguilla</name>
    <dbReference type="NCBI Taxonomy" id="7936"/>
    <lineage>
        <taxon>Eukaryota</taxon>
        <taxon>Metazoa</taxon>
        <taxon>Chordata</taxon>
        <taxon>Craniata</taxon>
        <taxon>Vertebrata</taxon>
        <taxon>Euteleostomi</taxon>
        <taxon>Actinopterygii</taxon>
        <taxon>Neopterygii</taxon>
        <taxon>Teleostei</taxon>
        <taxon>Anguilliformes</taxon>
        <taxon>Anguillidae</taxon>
        <taxon>Anguilla</taxon>
    </lineage>
</organism>
<reference evidence="2" key="2">
    <citation type="journal article" date="2015" name="Fish Shellfish Immunol.">
        <title>Early steps in the European eel (Anguilla anguilla)-Vibrio vulnificus interaction in the gills: Role of the RtxA13 toxin.</title>
        <authorList>
            <person name="Callol A."/>
            <person name="Pajuelo D."/>
            <person name="Ebbesson L."/>
            <person name="Teles M."/>
            <person name="MacKenzie S."/>
            <person name="Amaro C."/>
        </authorList>
    </citation>
    <scope>NUCLEOTIDE SEQUENCE</scope>
</reference>
<feature type="transmembrane region" description="Helical" evidence="1">
    <location>
        <begin position="7"/>
        <end position="26"/>
    </location>
</feature>